<reference evidence="1" key="1">
    <citation type="journal article" date="2020" name="bioRxiv">
        <title>Comparative genomics of Chlamydomonas.</title>
        <authorList>
            <person name="Craig R.J."/>
            <person name="Hasan A.R."/>
            <person name="Ness R.W."/>
            <person name="Keightley P.D."/>
        </authorList>
    </citation>
    <scope>NUCLEOTIDE SEQUENCE</scope>
    <source>
        <strain evidence="1">SAG 7.73</strain>
    </source>
</reference>
<dbReference type="SUPFAM" id="SSF52266">
    <property type="entry name" value="SGNH hydrolase"/>
    <property type="match status" value="1"/>
</dbReference>
<evidence type="ECO:0000313" key="1">
    <source>
        <dbReference type="EMBL" id="KAG2431467.1"/>
    </source>
</evidence>
<sequence length="238" mass="26583">MNPVELQKYLSPSVDLVILDNFLGHALGEGMEHVLLGLERLGNGTMPAVLFWSSAQLFEYEYFCVSRANSNPNACQEHPCNTTGLITLDGKHALDMHDDDVHRLAQWYGLSALSWRSLLLGLDRDGAKGTMNECEFAQHLHRDGHHPNILGQALMADAIINVMVHAQNHLENHPTHKPPGKPASTLYVQPNTRGVVQVTVADRYYKLWDATAPGANYSLHLLNNTGWRFTHFQVGMQL</sequence>
<organism evidence="1 2">
    <name type="scientific">Chlamydomonas incerta</name>
    <dbReference type="NCBI Taxonomy" id="51695"/>
    <lineage>
        <taxon>Eukaryota</taxon>
        <taxon>Viridiplantae</taxon>
        <taxon>Chlorophyta</taxon>
        <taxon>core chlorophytes</taxon>
        <taxon>Chlorophyceae</taxon>
        <taxon>CS clade</taxon>
        <taxon>Chlamydomonadales</taxon>
        <taxon>Chlamydomonadaceae</taxon>
        <taxon>Chlamydomonas</taxon>
    </lineage>
</organism>
<evidence type="ECO:0000313" key="2">
    <source>
        <dbReference type="Proteomes" id="UP000650467"/>
    </source>
</evidence>
<comment type="caution">
    <text evidence="1">The sequence shown here is derived from an EMBL/GenBank/DDBJ whole genome shotgun (WGS) entry which is preliminary data.</text>
</comment>
<accession>A0A835SQI2</accession>
<dbReference type="Proteomes" id="UP000650467">
    <property type="component" value="Unassembled WGS sequence"/>
</dbReference>
<keyword evidence="2" id="KW-1185">Reference proteome</keyword>
<gene>
    <name evidence="1" type="ORF">HXX76_009481</name>
</gene>
<dbReference type="OrthoDB" id="532025at2759"/>
<protein>
    <submittedName>
        <fullName evidence="1">Uncharacterized protein</fullName>
    </submittedName>
</protein>
<name>A0A835SQI2_CHLIN</name>
<dbReference type="PANTHER" id="PTHR34407">
    <property type="entry name" value="EXPRESSED PROTEIN"/>
    <property type="match status" value="1"/>
</dbReference>
<dbReference type="EMBL" id="JAEHOC010000024">
    <property type="protein sequence ID" value="KAG2431467.1"/>
    <property type="molecule type" value="Genomic_DNA"/>
</dbReference>
<dbReference type="AlphaFoldDB" id="A0A835SQI2"/>
<proteinExistence type="predicted"/>
<dbReference type="PANTHER" id="PTHR34407:SF1">
    <property type="entry name" value="SGNH HYDROLASE-TYPE ESTERASE DOMAIN-CONTAINING PROTEIN"/>
    <property type="match status" value="1"/>
</dbReference>